<dbReference type="SMART" id="SM00066">
    <property type="entry name" value="GAL4"/>
    <property type="match status" value="1"/>
</dbReference>
<feature type="compositionally biased region" description="Polar residues" evidence="3">
    <location>
        <begin position="89"/>
        <end position="100"/>
    </location>
</feature>
<keyword evidence="6" id="KW-1185">Reference proteome</keyword>
<feature type="compositionally biased region" description="Basic and acidic residues" evidence="3">
    <location>
        <begin position="308"/>
        <end position="322"/>
    </location>
</feature>
<evidence type="ECO:0000313" key="5">
    <source>
        <dbReference type="EMBL" id="KAF7292128.1"/>
    </source>
</evidence>
<dbReference type="EMBL" id="JACAZF010000012">
    <property type="protein sequence ID" value="KAF7292128.1"/>
    <property type="molecule type" value="Genomic_DNA"/>
</dbReference>
<accession>A0A8H6VVY3</accession>
<name>A0A8H6VVY3_9AGAR</name>
<dbReference type="SUPFAM" id="SSF57701">
    <property type="entry name" value="Zn2/Cys6 DNA-binding domain"/>
    <property type="match status" value="1"/>
</dbReference>
<dbReference type="InterPro" id="IPR036864">
    <property type="entry name" value="Zn2-C6_fun-type_DNA-bd_sf"/>
</dbReference>
<feature type="region of interest" description="Disordered" evidence="3">
    <location>
        <begin position="71"/>
        <end position="111"/>
    </location>
</feature>
<dbReference type="PANTHER" id="PTHR31001">
    <property type="entry name" value="UNCHARACTERIZED TRANSCRIPTIONAL REGULATORY PROTEIN"/>
    <property type="match status" value="1"/>
</dbReference>
<comment type="caution">
    <text evidence="5">The sequence shown here is derived from an EMBL/GenBank/DDBJ whole genome shotgun (WGS) entry which is preliminary data.</text>
</comment>
<feature type="region of interest" description="Disordered" evidence="3">
    <location>
        <begin position="582"/>
        <end position="604"/>
    </location>
</feature>
<dbReference type="AlphaFoldDB" id="A0A8H6VVY3"/>
<evidence type="ECO:0000256" key="3">
    <source>
        <dbReference type="SAM" id="MobiDB-lite"/>
    </source>
</evidence>
<proteinExistence type="predicted"/>
<sequence>MLTAAFAPADVPGPASYSVYGSEHYAASANSNQHMGYGFAHTLGGHGHGFAENHHHHNTHHDLPRLHIPSAGGYATPTHGHTPTHTHEQAQTQPGLSLSHSLARPPAFLPSQHHQLPLPSYAYAAPASSLAIAASSRARARLTPSPLSAAPGPVTVPSNDHATANYQIPMQMTLGPPAASGGGHPPTHKRKERDQDTDEDEEEKDAEGEPDSESGSSDEEPRAKRRKGAEKGKDKKTNKGGSARRTNASAVIACQQCRSRKIRCDSTRPHCANCSRRGEAANCAYDAAPKRRGPDKKPGTRQRRCKKKIEEDRRAAGSEERGSASTGKRLKIVTDVGRVAHAESPISASMVPSQRHPTPTSTTALPAFALPLPEAGPEAHPKFPVPSALIQAAQAAWWERFLRTYTLREIATDLDALYTEPGPLLSLSFANPRFLLETLWSPSRRLSLQPAFVLASMAVAVLLRSHDGPGGAGKAGRERARQLREAAGEALEAAWGDGSGDGERWVDASLAEAALLLAHYEASAHADYHPDRVLQALSLLDQILHALQLPALDAGRPDVCRFAQATPPIVLPPPPAYQAYSSSSSMYPTSPPSDPTCTCLPPGTPAPATAGAQARALPWDPACGARALRDEECRRVVWGALSLATSIRTERLALGRGDPGAGLRICEPANYLVLFPNELYADRAVAGVKADFAARKGSVWALYCRSLLLANFCGNAVERERQRASAVVPSHSPYDYAPRAEHDAKETLSEALTEAWNEAQAIADALDAHVCGTYAAVSYLCRENIANTRMIIARGLRAVQGLDSVARPRPLFTRRQTREWVEHQATVIADITRSLSPPPPHSHSHSPELAHALHYPVVPSNVTGGTPPDARAAQLLHRPFAMPWFYHQLALCLLLWDSADSGDASVEVLELGKGILQALERMQAVWPCDYISRQTADLRVRLTHACLSASLSPPIAAPPFSSASSSPVSLTRSSPAVPAQVPMPLTVRLSPAHQPMASSLPVGVPISTTRRGAL</sequence>
<evidence type="ECO:0000313" key="6">
    <source>
        <dbReference type="Proteomes" id="UP000636479"/>
    </source>
</evidence>
<dbReference type="GO" id="GO:0000981">
    <property type="term" value="F:DNA-binding transcription factor activity, RNA polymerase II-specific"/>
    <property type="evidence" value="ECO:0007669"/>
    <property type="project" value="InterPro"/>
</dbReference>
<gene>
    <name evidence="5" type="ORF">MIND_01239800</name>
</gene>
<keyword evidence="2" id="KW-0539">Nucleus</keyword>
<dbReference type="OrthoDB" id="10261408at2759"/>
<reference evidence="5" key="1">
    <citation type="submission" date="2020-05" db="EMBL/GenBank/DDBJ databases">
        <title>Mycena genomes resolve the evolution of fungal bioluminescence.</title>
        <authorList>
            <person name="Tsai I.J."/>
        </authorList>
    </citation>
    <scope>NUCLEOTIDE SEQUENCE</scope>
    <source>
        <strain evidence="5">171206Taipei</strain>
    </source>
</reference>
<feature type="region of interest" description="Disordered" evidence="3">
    <location>
        <begin position="287"/>
        <end position="328"/>
    </location>
</feature>
<dbReference type="Pfam" id="PF00172">
    <property type="entry name" value="Zn_clus"/>
    <property type="match status" value="1"/>
</dbReference>
<feature type="compositionally biased region" description="Acidic residues" evidence="3">
    <location>
        <begin position="195"/>
        <end position="218"/>
    </location>
</feature>
<protein>
    <submittedName>
        <fullName evidence="5">Zn(2)-C6 fungal-type domain-containing protein</fullName>
    </submittedName>
</protein>
<feature type="compositionally biased region" description="Basic residues" evidence="3">
    <location>
        <begin position="290"/>
        <end position="307"/>
    </location>
</feature>
<dbReference type="RefSeq" id="XP_037214855.1">
    <property type="nucleotide sequence ID" value="XM_037368887.1"/>
</dbReference>
<dbReference type="GO" id="GO:0005634">
    <property type="term" value="C:nucleus"/>
    <property type="evidence" value="ECO:0007669"/>
    <property type="project" value="UniProtKB-SubCell"/>
</dbReference>
<evidence type="ECO:0000259" key="4">
    <source>
        <dbReference type="PROSITE" id="PS50048"/>
    </source>
</evidence>
<dbReference type="GeneID" id="59351403"/>
<dbReference type="PROSITE" id="PS00463">
    <property type="entry name" value="ZN2_CY6_FUNGAL_1"/>
    <property type="match status" value="1"/>
</dbReference>
<dbReference type="GO" id="GO:0008270">
    <property type="term" value="F:zinc ion binding"/>
    <property type="evidence" value="ECO:0007669"/>
    <property type="project" value="InterPro"/>
</dbReference>
<feature type="region of interest" description="Disordered" evidence="3">
    <location>
        <begin position="172"/>
        <end position="248"/>
    </location>
</feature>
<dbReference type="CDD" id="cd00067">
    <property type="entry name" value="GAL4"/>
    <property type="match status" value="1"/>
</dbReference>
<feature type="domain" description="Zn(2)-C6 fungal-type" evidence="4">
    <location>
        <begin position="253"/>
        <end position="285"/>
    </location>
</feature>
<feature type="compositionally biased region" description="Low complexity" evidence="3">
    <location>
        <begin position="595"/>
        <end position="604"/>
    </location>
</feature>
<dbReference type="Proteomes" id="UP000636479">
    <property type="component" value="Unassembled WGS sequence"/>
</dbReference>
<dbReference type="InterPro" id="IPR001138">
    <property type="entry name" value="Zn2Cys6_DnaBD"/>
</dbReference>
<dbReference type="PANTHER" id="PTHR31001:SF40">
    <property type="entry name" value="ZN(II)2CYS6 TRANSCRIPTION FACTOR (EUROFUNG)"/>
    <property type="match status" value="1"/>
</dbReference>
<dbReference type="Gene3D" id="4.10.240.10">
    <property type="entry name" value="Zn(2)-C6 fungal-type DNA-binding domain"/>
    <property type="match status" value="1"/>
</dbReference>
<comment type="subcellular location">
    <subcellularLocation>
        <location evidence="1">Nucleus</location>
    </subcellularLocation>
</comment>
<evidence type="ECO:0000256" key="1">
    <source>
        <dbReference type="ARBA" id="ARBA00004123"/>
    </source>
</evidence>
<dbReference type="InterPro" id="IPR050613">
    <property type="entry name" value="Sec_Metabolite_Reg"/>
</dbReference>
<organism evidence="5 6">
    <name type="scientific">Mycena indigotica</name>
    <dbReference type="NCBI Taxonomy" id="2126181"/>
    <lineage>
        <taxon>Eukaryota</taxon>
        <taxon>Fungi</taxon>
        <taxon>Dikarya</taxon>
        <taxon>Basidiomycota</taxon>
        <taxon>Agaricomycotina</taxon>
        <taxon>Agaricomycetes</taxon>
        <taxon>Agaricomycetidae</taxon>
        <taxon>Agaricales</taxon>
        <taxon>Marasmiineae</taxon>
        <taxon>Mycenaceae</taxon>
        <taxon>Mycena</taxon>
    </lineage>
</organism>
<dbReference type="PROSITE" id="PS50048">
    <property type="entry name" value="ZN2_CY6_FUNGAL_2"/>
    <property type="match status" value="1"/>
</dbReference>
<evidence type="ECO:0000256" key="2">
    <source>
        <dbReference type="ARBA" id="ARBA00023242"/>
    </source>
</evidence>